<accession>A0AAE1QN85</accession>
<reference evidence="1" key="1">
    <citation type="submission" date="2023-11" db="EMBL/GenBank/DDBJ databases">
        <title>Genome assemblies of two species of porcelain crab, Petrolisthes cinctipes and Petrolisthes manimaculis (Anomura: Porcellanidae).</title>
        <authorList>
            <person name="Angst P."/>
        </authorList>
    </citation>
    <scope>NUCLEOTIDE SEQUENCE</scope>
    <source>
        <strain evidence="1">PB745_02</strain>
        <tissue evidence="1">Gill</tissue>
    </source>
</reference>
<protein>
    <submittedName>
        <fullName evidence="1">Uncharacterized protein</fullName>
    </submittedName>
</protein>
<proteinExistence type="predicted"/>
<keyword evidence="2" id="KW-1185">Reference proteome</keyword>
<dbReference type="EMBL" id="JAWZYT010000002">
    <property type="protein sequence ID" value="KAK4329635.1"/>
    <property type="molecule type" value="Genomic_DNA"/>
</dbReference>
<name>A0AAE1QN85_9EUCA</name>
<comment type="caution">
    <text evidence="1">The sequence shown here is derived from an EMBL/GenBank/DDBJ whole genome shotgun (WGS) entry which is preliminary data.</text>
</comment>
<evidence type="ECO:0000313" key="2">
    <source>
        <dbReference type="Proteomes" id="UP001292094"/>
    </source>
</evidence>
<sequence length="86" mass="9707">MGAELFPSTGVMANKISMRLESQMYEVPPTQTLLPPSPCIVSIQINYTLFTRDSNVHHNNSFKCGQSTVRKYRFQTSDALRPTVID</sequence>
<gene>
    <name evidence="1" type="ORF">Pmani_000037</name>
</gene>
<dbReference type="Proteomes" id="UP001292094">
    <property type="component" value="Unassembled WGS sequence"/>
</dbReference>
<dbReference type="AlphaFoldDB" id="A0AAE1QN85"/>
<organism evidence="1 2">
    <name type="scientific">Petrolisthes manimaculis</name>
    <dbReference type="NCBI Taxonomy" id="1843537"/>
    <lineage>
        <taxon>Eukaryota</taxon>
        <taxon>Metazoa</taxon>
        <taxon>Ecdysozoa</taxon>
        <taxon>Arthropoda</taxon>
        <taxon>Crustacea</taxon>
        <taxon>Multicrustacea</taxon>
        <taxon>Malacostraca</taxon>
        <taxon>Eumalacostraca</taxon>
        <taxon>Eucarida</taxon>
        <taxon>Decapoda</taxon>
        <taxon>Pleocyemata</taxon>
        <taxon>Anomura</taxon>
        <taxon>Galatheoidea</taxon>
        <taxon>Porcellanidae</taxon>
        <taxon>Petrolisthes</taxon>
    </lineage>
</organism>
<evidence type="ECO:0000313" key="1">
    <source>
        <dbReference type="EMBL" id="KAK4329635.1"/>
    </source>
</evidence>